<sequence>MANQRLKVGYDTELTIRHAQEVKQQLAATMVEGGLELDINPDAAVDLSFVQLLASARQHALKTGCDFSLTQPASPKLRDILKRGGFIEGAMPGESKFWFHTENVQ</sequence>
<feature type="domain" description="MlaB-like STAS" evidence="1">
    <location>
        <begin position="13"/>
        <end position="85"/>
    </location>
</feature>
<protein>
    <submittedName>
        <fullName evidence="2">STAS domain-containing protein</fullName>
    </submittedName>
</protein>
<keyword evidence="3" id="KW-1185">Reference proteome</keyword>
<evidence type="ECO:0000259" key="1">
    <source>
        <dbReference type="Pfam" id="PF13466"/>
    </source>
</evidence>
<evidence type="ECO:0000313" key="3">
    <source>
        <dbReference type="Proteomes" id="UP001174932"/>
    </source>
</evidence>
<reference evidence="2" key="1">
    <citation type="journal article" date="2015" name="Int. J. Syst. Evol. Microbiol.">
        <title>Rhizobium alvei sp. nov., isolated from a freshwater river.</title>
        <authorList>
            <person name="Sheu S.Y."/>
            <person name="Huang H.W."/>
            <person name="Young C.C."/>
            <person name="Chen W.M."/>
        </authorList>
    </citation>
    <scope>NUCLEOTIDE SEQUENCE</scope>
    <source>
        <strain evidence="2">TNR-22</strain>
    </source>
</reference>
<name>A0ABT8YS87_9HYPH</name>
<dbReference type="RefSeq" id="WP_304378100.1">
    <property type="nucleotide sequence ID" value="NZ_JAUOZU010000016.1"/>
</dbReference>
<dbReference type="InterPro" id="IPR058548">
    <property type="entry name" value="MlaB-like_STAS"/>
</dbReference>
<proteinExistence type="predicted"/>
<dbReference type="SUPFAM" id="SSF52091">
    <property type="entry name" value="SpoIIaa-like"/>
    <property type="match status" value="1"/>
</dbReference>
<gene>
    <name evidence="2" type="ORF">Q4481_19655</name>
</gene>
<organism evidence="2 3">
    <name type="scientific">Rhizobium alvei</name>
    <dbReference type="NCBI Taxonomy" id="1132659"/>
    <lineage>
        <taxon>Bacteria</taxon>
        <taxon>Pseudomonadati</taxon>
        <taxon>Pseudomonadota</taxon>
        <taxon>Alphaproteobacteria</taxon>
        <taxon>Hyphomicrobiales</taxon>
        <taxon>Rhizobiaceae</taxon>
        <taxon>Rhizobium/Agrobacterium group</taxon>
        <taxon>Rhizobium</taxon>
    </lineage>
</organism>
<accession>A0ABT8YS87</accession>
<dbReference type="InterPro" id="IPR036513">
    <property type="entry name" value="STAS_dom_sf"/>
</dbReference>
<dbReference type="Proteomes" id="UP001174932">
    <property type="component" value="Unassembled WGS sequence"/>
</dbReference>
<comment type="caution">
    <text evidence="2">The sequence shown here is derived from an EMBL/GenBank/DDBJ whole genome shotgun (WGS) entry which is preliminary data.</text>
</comment>
<evidence type="ECO:0000313" key="2">
    <source>
        <dbReference type="EMBL" id="MDO6966174.1"/>
    </source>
</evidence>
<reference evidence="2" key="2">
    <citation type="submission" date="2023-07" db="EMBL/GenBank/DDBJ databases">
        <authorList>
            <person name="Shen H."/>
        </authorList>
    </citation>
    <scope>NUCLEOTIDE SEQUENCE</scope>
    <source>
        <strain evidence="2">TNR-22</strain>
    </source>
</reference>
<dbReference type="EMBL" id="JAUOZU010000016">
    <property type="protein sequence ID" value="MDO6966174.1"/>
    <property type="molecule type" value="Genomic_DNA"/>
</dbReference>
<dbReference type="Pfam" id="PF13466">
    <property type="entry name" value="STAS_2"/>
    <property type="match status" value="1"/>
</dbReference>